<feature type="compositionally biased region" description="Low complexity" evidence="1">
    <location>
        <begin position="76"/>
        <end position="92"/>
    </location>
</feature>
<protein>
    <submittedName>
        <fullName evidence="2">Uncharacterized protein</fullName>
    </submittedName>
</protein>
<feature type="compositionally biased region" description="Gly residues" evidence="1">
    <location>
        <begin position="1"/>
        <end position="27"/>
    </location>
</feature>
<comment type="caution">
    <text evidence="2">The sequence shown here is derived from an EMBL/GenBank/DDBJ whole genome shotgun (WGS) entry which is preliminary data.</text>
</comment>
<feature type="region of interest" description="Disordered" evidence="1">
    <location>
        <begin position="1"/>
        <end position="96"/>
    </location>
</feature>
<name>A0A9E4N729_9GAMM</name>
<proteinExistence type="predicted"/>
<organism evidence="2 3">
    <name type="scientific">Candidatus Thiodiazotropha taylori</name>
    <dbReference type="NCBI Taxonomy" id="2792791"/>
    <lineage>
        <taxon>Bacteria</taxon>
        <taxon>Pseudomonadati</taxon>
        <taxon>Pseudomonadota</taxon>
        <taxon>Gammaproteobacteria</taxon>
        <taxon>Chromatiales</taxon>
        <taxon>Sedimenticolaceae</taxon>
        <taxon>Candidatus Thiodiazotropha</taxon>
    </lineage>
</organism>
<dbReference type="AlphaFoldDB" id="A0A9E4N729"/>
<reference evidence="2" key="1">
    <citation type="journal article" date="2021" name="Proc. Natl. Acad. Sci. U.S.A.">
        <title>Global biogeography of chemosynthetic symbionts reveals both localized and globally distributed symbiont groups. .</title>
        <authorList>
            <person name="Osvatic J.T."/>
            <person name="Wilkins L.G.E."/>
            <person name="Leibrecht L."/>
            <person name="Leray M."/>
            <person name="Zauner S."/>
            <person name="Polzin J."/>
            <person name="Camacho Y."/>
            <person name="Gros O."/>
            <person name="van Gils J.A."/>
            <person name="Eisen J.A."/>
            <person name="Petersen J.M."/>
            <person name="Yuen B."/>
        </authorList>
    </citation>
    <scope>NUCLEOTIDE SEQUENCE</scope>
    <source>
        <strain evidence="2">MAGclacostrist064TRANS</strain>
    </source>
</reference>
<accession>A0A9E4N729</accession>
<evidence type="ECO:0000313" key="3">
    <source>
        <dbReference type="Proteomes" id="UP000886667"/>
    </source>
</evidence>
<gene>
    <name evidence="2" type="ORF">JAZ07_20270</name>
</gene>
<dbReference type="EMBL" id="JAEPCM010000766">
    <property type="protein sequence ID" value="MCG7948683.1"/>
    <property type="molecule type" value="Genomic_DNA"/>
</dbReference>
<evidence type="ECO:0000313" key="2">
    <source>
        <dbReference type="EMBL" id="MCG7948683.1"/>
    </source>
</evidence>
<sequence length="369" mass="36510">MTDSAGGVGGGDSAGSMGGGSDIGGSDSGTSMGRDLSGGACLSDSMTTGEQLAGSPTTEDGLKDSQTALGSALSSPTTEEALAEQQAAPTQAKPEAVDQSKIEKAASLAGTVTTVSTSAVTAVATGVQQNAIQGPVEHAIGRLEASKDPAQMAQAEALREANRPGGLKGALHPDAVEYDVDKTLAARNQVLSDKSVIGNKLANDLNKASKTIDMAESVAKKAGIVGTVAGPVIGSISEVAKLDENATTAEQITAGIVGAVKTVDNAVVGGVSGTLVGASTSLTGPGAIAAGTAAGMLADEVYKEIGADKQFDDFVDNSVGPVVQSGVEVGLDIVDSAVEIGSQVVNDIQKTASGYYNDLFGENSGSVRP</sequence>
<dbReference type="Proteomes" id="UP000886667">
    <property type="component" value="Unassembled WGS sequence"/>
</dbReference>
<evidence type="ECO:0000256" key="1">
    <source>
        <dbReference type="SAM" id="MobiDB-lite"/>
    </source>
</evidence>
<feature type="compositionally biased region" description="Polar residues" evidence="1">
    <location>
        <begin position="44"/>
        <end position="75"/>
    </location>
</feature>